<feature type="domain" description="Amidase" evidence="1">
    <location>
        <begin position="2"/>
        <end position="336"/>
    </location>
</feature>
<dbReference type="InterPro" id="IPR036928">
    <property type="entry name" value="AS_sf"/>
</dbReference>
<name>A0A9W8TGU8_9PEZI</name>
<protein>
    <recommendedName>
        <fullName evidence="1">Amidase domain-containing protein</fullName>
    </recommendedName>
</protein>
<evidence type="ECO:0000259" key="1">
    <source>
        <dbReference type="Pfam" id="PF01425"/>
    </source>
</evidence>
<dbReference type="EMBL" id="JANPWZ010002748">
    <property type="protein sequence ID" value="KAJ3556385.1"/>
    <property type="molecule type" value="Genomic_DNA"/>
</dbReference>
<dbReference type="PANTHER" id="PTHR11895">
    <property type="entry name" value="TRANSAMIDASE"/>
    <property type="match status" value="1"/>
</dbReference>
<dbReference type="SUPFAM" id="SSF75304">
    <property type="entry name" value="Amidase signature (AS) enzymes"/>
    <property type="match status" value="1"/>
</dbReference>
<evidence type="ECO:0000313" key="2">
    <source>
        <dbReference type="EMBL" id="KAJ3556385.1"/>
    </source>
</evidence>
<dbReference type="InterPro" id="IPR000120">
    <property type="entry name" value="Amidase"/>
</dbReference>
<comment type="caution">
    <text evidence="2">The sequence shown here is derived from an EMBL/GenBank/DDBJ whole genome shotgun (WGS) entry which is preliminary data.</text>
</comment>
<accession>A0A9W8TGU8</accession>
<dbReference type="Proteomes" id="UP001148614">
    <property type="component" value="Unassembled WGS sequence"/>
</dbReference>
<evidence type="ECO:0000313" key="3">
    <source>
        <dbReference type="Proteomes" id="UP001148614"/>
    </source>
</evidence>
<keyword evidence="3" id="KW-1185">Reference proteome</keyword>
<proteinExistence type="predicted"/>
<dbReference type="PANTHER" id="PTHR11895:SF67">
    <property type="entry name" value="AMIDASE DOMAIN-CONTAINING PROTEIN"/>
    <property type="match status" value="1"/>
</dbReference>
<dbReference type="InterPro" id="IPR023631">
    <property type="entry name" value="Amidase_dom"/>
</dbReference>
<dbReference type="VEuPathDB" id="FungiDB:F4678DRAFT_100863"/>
<dbReference type="AlphaFoldDB" id="A0A9W8TGU8"/>
<dbReference type="GO" id="GO:0003824">
    <property type="term" value="F:catalytic activity"/>
    <property type="evidence" value="ECO:0007669"/>
    <property type="project" value="InterPro"/>
</dbReference>
<dbReference type="Pfam" id="PF01425">
    <property type="entry name" value="Amidase"/>
    <property type="match status" value="1"/>
</dbReference>
<gene>
    <name evidence="2" type="ORF">NPX13_g10146</name>
</gene>
<reference evidence="2" key="1">
    <citation type="submission" date="2022-07" db="EMBL/GenBank/DDBJ databases">
        <title>Genome Sequence of Xylaria arbuscula.</title>
        <authorList>
            <person name="Buettner E."/>
        </authorList>
    </citation>
    <scope>NUCLEOTIDE SEQUENCE</scope>
    <source>
        <strain evidence="2">VT107</strain>
    </source>
</reference>
<sequence>MEAAGAIVVGTLAMHELGTDVSGCNPRRGSPKNWNNTSYYTGGSSSGAGSALSAGLVPICIGTDAGGSIRIPSSFCGMYGLKPTLHRTHTMKSSICVIGPLAATAADLTIAYRSMTAPNPDDAIQSAFAPSIPPPPSAKKTLGICREWVGQASPAVREATEKAIAYFVGHLGYELVDIQIPYLQEGQWAHGGWALSEALDHLKTRLRGQYSSLNHHNKVIIAISGCTSAADMLKYSQLRALLMEHLAFLFKKHPGLLIVTPTAPEVGWKVHPGDEAYGVVDSNLTLRMMMYIWLANSTGCPALSAPVGYGEPEQGEGKLPIGMMAMGEWGAEEQLLSWAAEAEQYLNKALEGGRSRSKDWADIVGLASEVHKSS</sequence>
<organism evidence="2 3">
    <name type="scientific">Xylaria arbuscula</name>
    <dbReference type="NCBI Taxonomy" id="114810"/>
    <lineage>
        <taxon>Eukaryota</taxon>
        <taxon>Fungi</taxon>
        <taxon>Dikarya</taxon>
        <taxon>Ascomycota</taxon>
        <taxon>Pezizomycotina</taxon>
        <taxon>Sordariomycetes</taxon>
        <taxon>Xylariomycetidae</taxon>
        <taxon>Xylariales</taxon>
        <taxon>Xylariaceae</taxon>
        <taxon>Xylaria</taxon>
    </lineage>
</organism>
<dbReference type="Gene3D" id="3.90.1300.10">
    <property type="entry name" value="Amidase signature (AS) domain"/>
    <property type="match status" value="1"/>
</dbReference>